<sequence>MGIGEWFGFGKKTETREPIIQVPAAPTSESLLAALDGVEKLAKDGVVPPMVMARLKRVTNVVRQTIPRLDALGGDSASAYNVMATATDYLPGAIGGYLRLPRDWADSRPVDRGKTSLLILIDQLDLLGSTMDKVFDAVCRADAQALVVHGRFLQEKFGTPAGGGLAVDPGTALPPVPGSPMPGSGEQSSYAAPTAPGLGSPAAAGGSDAGADDDTGDVPLAQPRPSGVPNALDLPSPDLPGPNRPRPPDVGRLAPPIGREA</sequence>
<dbReference type="OrthoDB" id="67304at2"/>
<dbReference type="STRING" id="1193518.BN13_900015"/>
<name>A0A077ME70_9MICO</name>
<dbReference type="RefSeq" id="WP_157038593.1">
    <property type="nucleotide sequence ID" value="NZ_HF571038.1"/>
</dbReference>
<proteinExistence type="predicted"/>
<comment type="caution">
    <text evidence="2">The sequence shown here is derived from an EMBL/GenBank/DDBJ whole genome shotgun (WGS) entry which is preliminary data.</text>
</comment>
<keyword evidence="3" id="KW-1185">Reference proteome</keyword>
<evidence type="ECO:0000313" key="2">
    <source>
        <dbReference type="EMBL" id="CCI54969.1"/>
    </source>
</evidence>
<dbReference type="AlphaFoldDB" id="A0A077ME70"/>
<evidence type="ECO:0000313" key="3">
    <source>
        <dbReference type="Proteomes" id="UP000035720"/>
    </source>
</evidence>
<evidence type="ECO:0000256" key="1">
    <source>
        <dbReference type="SAM" id="MobiDB-lite"/>
    </source>
</evidence>
<dbReference type="EMBL" id="CAJC01000206">
    <property type="protein sequence ID" value="CCI54969.1"/>
    <property type="molecule type" value="Genomic_DNA"/>
</dbReference>
<gene>
    <name evidence="2" type="ORF">BN13_900015</name>
</gene>
<protein>
    <submittedName>
        <fullName evidence="2">Uncharacterized protein</fullName>
    </submittedName>
</protein>
<feature type="compositionally biased region" description="Low complexity" evidence="1">
    <location>
        <begin position="181"/>
        <end position="206"/>
    </location>
</feature>
<accession>A0A077ME70</accession>
<reference evidence="2 3" key="1">
    <citation type="journal article" date="2013" name="ISME J.">
        <title>A metabolic model for members of the genus Tetrasphaera involved in enhanced biological phosphorus removal.</title>
        <authorList>
            <person name="Kristiansen R."/>
            <person name="Nguyen H.T.T."/>
            <person name="Saunders A.M."/>
            <person name="Nielsen J.L."/>
            <person name="Wimmer R."/>
            <person name="Le V.Q."/>
            <person name="McIlroy S.J."/>
            <person name="Petrovski S."/>
            <person name="Seviour R.J."/>
            <person name="Calteau A."/>
            <person name="Nielsen K.L."/>
            <person name="Nielsen P.H."/>
        </authorList>
    </citation>
    <scope>NUCLEOTIDE SEQUENCE [LARGE SCALE GENOMIC DNA]</scope>
    <source>
        <strain evidence="2 3">Ben 74</strain>
    </source>
</reference>
<dbReference type="Proteomes" id="UP000035720">
    <property type="component" value="Unassembled WGS sequence"/>
</dbReference>
<feature type="region of interest" description="Disordered" evidence="1">
    <location>
        <begin position="159"/>
        <end position="261"/>
    </location>
</feature>
<organism evidence="2 3">
    <name type="scientific">Nostocoides jenkinsii Ben 74</name>
    <dbReference type="NCBI Taxonomy" id="1193518"/>
    <lineage>
        <taxon>Bacteria</taxon>
        <taxon>Bacillati</taxon>
        <taxon>Actinomycetota</taxon>
        <taxon>Actinomycetes</taxon>
        <taxon>Micrococcales</taxon>
        <taxon>Intrasporangiaceae</taxon>
        <taxon>Nostocoides</taxon>
    </lineage>
</organism>